<evidence type="ECO:0000313" key="2">
    <source>
        <dbReference type="EMBL" id="CAA9458871.1"/>
    </source>
</evidence>
<gene>
    <name evidence="2" type="ORF">AVDCRST_MAG25-538</name>
</gene>
<feature type="compositionally biased region" description="Basic and acidic residues" evidence="1">
    <location>
        <begin position="12"/>
        <end position="27"/>
    </location>
</feature>
<feature type="non-terminal residue" evidence="2">
    <location>
        <position position="1"/>
    </location>
</feature>
<feature type="compositionally biased region" description="Gly residues" evidence="1">
    <location>
        <begin position="1"/>
        <end position="11"/>
    </location>
</feature>
<accession>A0A6J4QYC7</accession>
<feature type="non-terminal residue" evidence="2">
    <location>
        <position position="146"/>
    </location>
</feature>
<organism evidence="2">
    <name type="scientific">uncultured Rubrobacteraceae bacterium</name>
    <dbReference type="NCBI Taxonomy" id="349277"/>
    <lineage>
        <taxon>Bacteria</taxon>
        <taxon>Bacillati</taxon>
        <taxon>Actinomycetota</taxon>
        <taxon>Rubrobacteria</taxon>
        <taxon>Rubrobacterales</taxon>
        <taxon>Rubrobacteraceae</taxon>
        <taxon>environmental samples</taxon>
    </lineage>
</organism>
<feature type="compositionally biased region" description="Basic and acidic residues" evidence="1">
    <location>
        <begin position="80"/>
        <end position="89"/>
    </location>
</feature>
<sequence length="146" mass="15538">GKDHSPGGGQPGRRDTDPARPQEEQHRQRGGGGSRRGRGSGLPVRHGAIRGARPQRHAAGDTPGPQAAQGRWPGGLEAPPRQRTDEPAACRHPHLLQGAAGPRGRIRLRGEQLHPQARRFRPVCRGGAPARALLAGPERDPQAGRL</sequence>
<dbReference type="EMBL" id="CADCVI010000037">
    <property type="protein sequence ID" value="CAA9458871.1"/>
    <property type="molecule type" value="Genomic_DNA"/>
</dbReference>
<evidence type="ECO:0000256" key="1">
    <source>
        <dbReference type="SAM" id="MobiDB-lite"/>
    </source>
</evidence>
<name>A0A6J4QYC7_9ACTN</name>
<proteinExistence type="predicted"/>
<feature type="region of interest" description="Disordered" evidence="1">
    <location>
        <begin position="1"/>
        <end position="106"/>
    </location>
</feature>
<protein>
    <submittedName>
        <fullName evidence="2">Response regulator receiver protein</fullName>
    </submittedName>
</protein>
<reference evidence="2" key="1">
    <citation type="submission" date="2020-02" db="EMBL/GenBank/DDBJ databases">
        <authorList>
            <person name="Meier V. D."/>
        </authorList>
    </citation>
    <scope>NUCLEOTIDE SEQUENCE</scope>
    <source>
        <strain evidence="2">AVDCRST_MAG25</strain>
    </source>
</reference>
<dbReference type="AlphaFoldDB" id="A0A6J4QYC7"/>